<evidence type="ECO:0000313" key="3">
    <source>
        <dbReference type="EMBL" id="MFI5677307.1"/>
    </source>
</evidence>
<keyword evidence="1" id="KW-0418">Kinase</keyword>
<dbReference type="SMART" id="SM00387">
    <property type="entry name" value="HATPase_c"/>
    <property type="match status" value="1"/>
</dbReference>
<dbReference type="GO" id="GO:0005524">
    <property type="term" value="F:ATP binding"/>
    <property type="evidence" value="ECO:0007669"/>
    <property type="project" value="UniProtKB-KW"/>
</dbReference>
<name>A0ABW7Y4M0_STRCE</name>
<feature type="domain" description="Histidine kinase" evidence="2">
    <location>
        <begin position="732"/>
        <end position="852"/>
    </location>
</feature>
<evidence type="ECO:0000259" key="2">
    <source>
        <dbReference type="PROSITE" id="PS50109"/>
    </source>
</evidence>
<dbReference type="InterPro" id="IPR036890">
    <property type="entry name" value="HATPase_C_sf"/>
</dbReference>
<evidence type="ECO:0000256" key="1">
    <source>
        <dbReference type="ARBA" id="ARBA00022777"/>
    </source>
</evidence>
<dbReference type="Gene3D" id="3.30.565.10">
    <property type="entry name" value="Histidine kinase-like ATPase, C-terminal domain"/>
    <property type="match status" value="1"/>
</dbReference>
<dbReference type="Proteomes" id="UP001612415">
    <property type="component" value="Unassembled WGS sequence"/>
</dbReference>
<evidence type="ECO:0000313" key="4">
    <source>
        <dbReference type="Proteomes" id="UP001612415"/>
    </source>
</evidence>
<dbReference type="EMBL" id="JBITDC010000007">
    <property type="protein sequence ID" value="MFI5677307.1"/>
    <property type="molecule type" value="Genomic_DNA"/>
</dbReference>
<gene>
    <name evidence="3" type="ORF">ACIA8P_21970</name>
</gene>
<keyword evidence="3" id="KW-0547">Nucleotide-binding</keyword>
<dbReference type="SUPFAM" id="SSF55874">
    <property type="entry name" value="ATPase domain of HSP90 chaperone/DNA topoisomerase II/histidine kinase"/>
    <property type="match status" value="1"/>
</dbReference>
<dbReference type="PROSITE" id="PS50109">
    <property type="entry name" value="HIS_KIN"/>
    <property type="match status" value="1"/>
</dbReference>
<organism evidence="3 4">
    <name type="scientific">Streptomyces cellulosae</name>
    <dbReference type="NCBI Taxonomy" id="1968"/>
    <lineage>
        <taxon>Bacteria</taxon>
        <taxon>Bacillati</taxon>
        <taxon>Actinomycetota</taxon>
        <taxon>Actinomycetes</taxon>
        <taxon>Kitasatosporales</taxon>
        <taxon>Streptomycetaceae</taxon>
        <taxon>Streptomyces</taxon>
    </lineage>
</organism>
<reference evidence="3 4" key="1">
    <citation type="submission" date="2024-10" db="EMBL/GenBank/DDBJ databases">
        <title>The Natural Products Discovery Center: Release of the First 8490 Sequenced Strains for Exploring Actinobacteria Biosynthetic Diversity.</title>
        <authorList>
            <person name="Kalkreuter E."/>
            <person name="Kautsar S.A."/>
            <person name="Yang D."/>
            <person name="Bader C.D."/>
            <person name="Teijaro C.N."/>
            <person name="Fluegel L."/>
            <person name="Davis C.M."/>
            <person name="Simpson J.R."/>
            <person name="Lauterbach L."/>
            <person name="Steele A.D."/>
            <person name="Gui C."/>
            <person name="Meng S."/>
            <person name="Li G."/>
            <person name="Viehrig K."/>
            <person name="Ye F."/>
            <person name="Su P."/>
            <person name="Kiefer A.F."/>
            <person name="Nichols A."/>
            <person name="Cepeda A.J."/>
            <person name="Yan W."/>
            <person name="Fan B."/>
            <person name="Jiang Y."/>
            <person name="Adhikari A."/>
            <person name="Zheng C.-J."/>
            <person name="Schuster L."/>
            <person name="Cowan T.M."/>
            <person name="Smanski M.J."/>
            <person name="Chevrette M.G."/>
            <person name="De Carvalho L.P.S."/>
            <person name="Shen B."/>
        </authorList>
    </citation>
    <scope>NUCLEOTIDE SEQUENCE [LARGE SCALE GENOMIC DNA]</scope>
    <source>
        <strain evidence="3 4">NPDC051599</strain>
    </source>
</reference>
<keyword evidence="4" id="KW-1185">Reference proteome</keyword>
<keyword evidence="3" id="KW-0067">ATP-binding</keyword>
<proteinExistence type="predicted"/>
<dbReference type="Pfam" id="PF02518">
    <property type="entry name" value="HATPase_c"/>
    <property type="match status" value="1"/>
</dbReference>
<keyword evidence="1" id="KW-0808">Transferase</keyword>
<comment type="caution">
    <text evidence="3">The sequence shown here is derived from an EMBL/GenBank/DDBJ whole genome shotgun (WGS) entry which is preliminary data.</text>
</comment>
<sequence>MEPTDAILLDVLQDWSDRWSHTALVSALASGRPLSSALGTDALDGLAEEVLDGLLVPRGAETAARQLLAEGRFDLVDLMLDGGRLPLEDARQLKSDLADARRAAAGRATRALHLLTRRAEQLDLARGWHEEDGTAHDLLELATSDESAFTELLVGWETQARQAEGLRGDDLRAELERSREGEPVDPAARSLLEECLAAGEFRLARVLVRSDRAQFPADAGPSGLARLPRPVQLHRYALEDVLEWYQNGELGSAELHGWLPAFEDTAGRRLTDALAALVLAGADRPPEPSSVRELVEALHGCVGTAEPVVECEALAGGVVSRLYCTSDHRLPPLGLFGRAGIALWVAPSTAEPPEQLASAPFIWLVPEWEGEAPPAEGCGPLYADDLLRLAAPTPRGTVPPAAERQLALLRAVAPGLGVSGLLDAGRPGAGRGLELAGRGKAALQLSWFFDLLGLQPDSVTVEAVLYETGGHPSALRELLQTLCDHPASRLSGRELRARLEAVREGTDWRRRASRQVQEQLPDVNAGLALHTALWLHSGGGRGEFDVGELSDVLVDLAGSGGVPAPVDLADGVGPLVSLGIMERRNGRLTLAPNGLPDLLARGSGRQPEEMVADLLRQAREQADAVLAQVVVSLNQLTVDAVDHYNTNLQRKLTEINKQMVEEEDRERRMTLNEEYLRVSEQLRQVGSLMSAAKEAPRPLPLAELIGEQTCAAHLGSGGRDRYDVTCAEHLWVKANPWLLGQVFWNLFDNSRKAIDATAAQHGFVEVTVTVSTAVDGTPWCVILVADSGDGVSQGVASRLNQGECLSTRNGSGQGIRIARALTQSYEGRLRVLPEPSPELFGAQVRIELPLIPDSAGD</sequence>
<dbReference type="InterPro" id="IPR005467">
    <property type="entry name" value="His_kinase_dom"/>
</dbReference>
<accession>A0ABW7Y4M0</accession>
<dbReference type="RefSeq" id="WP_398657954.1">
    <property type="nucleotide sequence ID" value="NZ_JBITDC010000007.1"/>
</dbReference>
<dbReference type="InterPro" id="IPR003594">
    <property type="entry name" value="HATPase_dom"/>
</dbReference>
<protein>
    <submittedName>
        <fullName evidence="3">ATP-binding protein</fullName>
    </submittedName>
</protein>